<accession>A0ABT3WKC9</accession>
<dbReference type="Pfam" id="PF03797">
    <property type="entry name" value="Autotransporter"/>
    <property type="match status" value="1"/>
</dbReference>
<dbReference type="Pfam" id="PF12951">
    <property type="entry name" value="PATR"/>
    <property type="match status" value="2"/>
</dbReference>
<gene>
    <name evidence="3" type="ORF">NQF89_03845</name>
</gene>
<sequence>MIGQTPSVSRHGHSGSGVAAYVRSLLTGRSRRVSASVSVSALAFMIASAGVVRADDAAPVSLVSQVDGQDVTLKIPEDSSRTYVFGGMGNNYAGLTESDYNKLTQAGLLSTKADSSFADVTAQSLFIEGSRSQGGVIQVGATGTDFSAKTLTFIKIENGGTLATDNSTLINQNVQNGRTPASLIEGADGTVQPKIDMNLSKNNSTLSIYNTHDNIYNVLKSVHGEGTISISNVLQTSSKVEPNTSKGSVLKIFDSDKSASGSYFSGTILGSGGGLGDAGSVSLLMKNEPNMNQSGSLSQGAPFWTSQLLLGSVFTELNKATVTNIGTMEISAAGDFGDKKTVTRDSGHVLIHGPSIINVGELLVAGGRDGFVYRTQTAEESRNVKSVNADLVISDARANVRVAQLVVGQQYGVKRGDISNASDWHVDYGASVGEVWLANGASLTVTGGGVNGGIYLGNSAGNGPDQRTANGQSNPYPEEGEAHGTLHITGDAVGYDSSRKINRTEGRGAQSTLTVKQGALWIGPVDGGQGSGEIDVDKGGRLNLNNSFIVLGGANGAGNVAIGDGGTLNVTGMDPAGLTAENQGATFSQERKGSLTLAKGGTLNIGNSGAAGLLKLYGDLNLEKGSTTTFYEGTTTDKGNFGDAYNSHIFVAGNVNLGSTIQIAGIAGQNKGENGAVDVGLYHLIDYTGLLQGERPSVLATSAGQEFRYVYDDSAKKIDAVISSPHWERPPSWEWGDANWTEKGVTDGTPFRLETAPIFTGPGGTITITRDNLPRVTSNIDFEKSGYTIQGGPLAAAPGNNGQNTLAINTASQQSGTIASTIVDNGNAPTSVQKTGDGTLNLQAQNSYTGPTSVVGGTLHVASGASLSDKSHVAVASGATLENEGTVGYVVNNGTAVITGKTDGLSNSGGTATLKGGGQSSSAYNTGTLNIDNASVTGKVEQKAGVLNLSGNAFIGGPLQVDGGQDTGNRFTVGDKGTATIGQLQGEGPGYLGKDASLILSGNGSAYNGSLSGQGKLVINGQNNTLMGTSDYAGGTEIGSGASATVGPQSLGKGTVNIAGADTGANKPVGSLTVHEDGRGDLANNLTGSGLFNKTGNGAVTLLKTADDSQFTGTTNVKQGELEVNTTLGGTLNVDKGAIVSGSGTISNVKLDPNAYLGVTLEGAKGVITPLTLTGKNNQLNGAQVGVTVHNFSEVALGKQYQTTVLRLADQAEATGTLAKTPKALNTAFLKGSVFEAPDNRSWLMSYTRVVPFESYAQTHNEHQVATALDRAAEAGAGPAFMTALLGPAMQTGAQVRGAYNALSGEIHGSAKTAMVNDSFYVQEVVVDRLDCAGDALRAHAHDGKQQTSGYCDVDPAHHVSVWGTVYGQRGGQSGSSAGAAHMGQSSVGWIMGADTGLKGGWRVGGLLAYGRDWFSVQSGRASSSHSNSATIGAYAGNAWHVGGLIDNAAVTFKTGVSYSWNMLHTNRRLSYGDYSGRLSSDNRTGTGQAFVESGYRMVFSSGSQSPLEVEPFARMTYVNYGQDGYREHGADASLRVKGQNSSIGFSTVGVKLATNVGIGKLIFSPHLEAGYRRAFGRTNAMVREGFTSLGDGYGMAVQGTPLSTNTAQINTGFAAHLTDRIDVNLDYIGQYGGRQTSSGGSGSFRYKF</sequence>
<keyword evidence="1" id="KW-0732">Signal</keyword>
<comment type="caution">
    <text evidence="3">The sequence shown here is derived from an EMBL/GenBank/DDBJ whole genome shotgun (WGS) entry which is preliminary data.</text>
</comment>
<dbReference type="InterPro" id="IPR036709">
    <property type="entry name" value="Autotransporte_beta_dom_sf"/>
</dbReference>
<dbReference type="PROSITE" id="PS51208">
    <property type="entry name" value="AUTOTRANSPORTER"/>
    <property type="match status" value="1"/>
</dbReference>
<protein>
    <submittedName>
        <fullName evidence="3">Autotransporter domain-containing protein</fullName>
    </submittedName>
</protein>
<organism evidence="3 4">
    <name type="scientific">Bombella pollinis</name>
    <dbReference type="NCBI Taxonomy" id="2967337"/>
    <lineage>
        <taxon>Bacteria</taxon>
        <taxon>Pseudomonadati</taxon>
        <taxon>Pseudomonadota</taxon>
        <taxon>Alphaproteobacteria</taxon>
        <taxon>Acetobacterales</taxon>
        <taxon>Acetobacteraceae</taxon>
        <taxon>Bombella</taxon>
    </lineage>
</organism>
<evidence type="ECO:0000313" key="4">
    <source>
        <dbReference type="Proteomes" id="UP001165575"/>
    </source>
</evidence>
<feature type="domain" description="Autotransporter" evidence="2">
    <location>
        <begin position="1355"/>
        <end position="1649"/>
    </location>
</feature>
<dbReference type="Proteomes" id="UP001165575">
    <property type="component" value="Unassembled WGS sequence"/>
</dbReference>
<keyword evidence="4" id="KW-1185">Reference proteome</keyword>
<dbReference type="InterPro" id="IPR013425">
    <property type="entry name" value="Autotrns_rpt"/>
</dbReference>
<name>A0ABT3WKC9_9PROT</name>
<dbReference type="EMBL" id="JANIDX010000003">
    <property type="protein sequence ID" value="MCX5619554.1"/>
    <property type="molecule type" value="Genomic_DNA"/>
</dbReference>
<dbReference type="RefSeq" id="WP_266137547.1">
    <property type="nucleotide sequence ID" value="NZ_JANIDX010000003.1"/>
</dbReference>
<dbReference type="Gene3D" id="2.40.128.130">
    <property type="entry name" value="Autotransporter beta-domain"/>
    <property type="match status" value="1"/>
</dbReference>
<dbReference type="InterPro" id="IPR005546">
    <property type="entry name" value="Autotransporte_beta"/>
</dbReference>
<proteinExistence type="predicted"/>
<reference evidence="3 4" key="1">
    <citation type="submission" date="2022-07" db="EMBL/GenBank/DDBJ databases">
        <title>Bombella genomes.</title>
        <authorList>
            <person name="Harer L."/>
            <person name="Styblova S."/>
            <person name="Ehrmann M."/>
        </authorList>
    </citation>
    <scope>NUCLEOTIDE SEQUENCE [LARGE SCALE GENOMIC DNA]</scope>
    <source>
        <strain evidence="3 4">TMW 2.2556</strain>
    </source>
</reference>
<evidence type="ECO:0000259" key="2">
    <source>
        <dbReference type="PROSITE" id="PS51208"/>
    </source>
</evidence>
<evidence type="ECO:0000313" key="3">
    <source>
        <dbReference type="EMBL" id="MCX5619554.1"/>
    </source>
</evidence>
<dbReference type="NCBIfam" id="TIGR02601">
    <property type="entry name" value="autotrns_rpt"/>
    <property type="match status" value="1"/>
</dbReference>
<dbReference type="SUPFAM" id="SSF103515">
    <property type="entry name" value="Autotransporter"/>
    <property type="match status" value="1"/>
</dbReference>
<dbReference type="SMART" id="SM00869">
    <property type="entry name" value="Autotransporter"/>
    <property type="match status" value="1"/>
</dbReference>
<evidence type="ECO:0000256" key="1">
    <source>
        <dbReference type="ARBA" id="ARBA00022729"/>
    </source>
</evidence>